<accession>A0ABM7XZP3</accession>
<keyword evidence="3" id="KW-1003">Cell membrane</keyword>
<dbReference type="InterPro" id="IPR055348">
    <property type="entry name" value="DctQ"/>
</dbReference>
<evidence type="ECO:0000256" key="2">
    <source>
        <dbReference type="ARBA" id="ARBA00022448"/>
    </source>
</evidence>
<feature type="domain" description="Tripartite ATP-independent periplasmic transporters DctQ component" evidence="10">
    <location>
        <begin position="31"/>
        <end position="161"/>
    </location>
</feature>
<dbReference type="RefSeq" id="WP_244458269.1">
    <property type="nucleotide sequence ID" value="NZ_AP025637.1"/>
</dbReference>
<evidence type="ECO:0000256" key="8">
    <source>
        <dbReference type="ARBA" id="ARBA00038436"/>
    </source>
</evidence>
<feature type="transmembrane region" description="Helical" evidence="9">
    <location>
        <begin position="134"/>
        <end position="155"/>
    </location>
</feature>
<evidence type="ECO:0000256" key="3">
    <source>
        <dbReference type="ARBA" id="ARBA00022475"/>
    </source>
</evidence>
<reference evidence="11 12" key="1">
    <citation type="journal article" date="2016" name="Microbes Environ.">
        <title>Phylogenetically diverse aerobic anoxygenic phototrophic bacteria isolated from epilithic biofilms in Tama river, Japan.</title>
        <authorList>
            <person name="Hirose S."/>
            <person name="Matsuura K."/>
            <person name="Haruta S."/>
        </authorList>
    </citation>
    <scope>NUCLEOTIDE SEQUENCE [LARGE SCALE GENOMIC DNA]</scope>
    <source>
        <strain evidence="11 12">S08</strain>
    </source>
</reference>
<evidence type="ECO:0000256" key="4">
    <source>
        <dbReference type="ARBA" id="ARBA00022519"/>
    </source>
</evidence>
<comment type="function">
    <text evidence="9">Part of the tripartite ATP-independent periplasmic (TRAP) transport system.</text>
</comment>
<evidence type="ECO:0000256" key="9">
    <source>
        <dbReference type="RuleBase" id="RU369079"/>
    </source>
</evidence>
<keyword evidence="6 9" id="KW-1133">Transmembrane helix</keyword>
<evidence type="ECO:0000259" key="10">
    <source>
        <dbReference type="Pfam" id="PF04290"/>
    </source>
</evidence>
<evidence type="ECO:0000313" key="11">
    <source>
        <dbReference type="EMBL" id="BDG70970.1"/>
    </source>
</evidence>
<name>A0ABM7XZP3_9PROT</name>
<feature type="transmembrane region" description="Helical" evidence="9">
    <location>
        <begin position="53"/>
        <end position="70"/>
    </location>
</feature>
<dbReference type="PANTHER" id="PTHR35011">
    <property type="entry name" value="2,3-DIKETO-L-GULONATE TRAP TRANSPORTER SMALL PERMEASE PROTEIN YIAM"/>
    <property type="match status" value="1"/>
</dbReference>
<evidence type="ECO:0000256" key="5">
    <source>
        <dbReference type="ARBA" id="ARBA00022692"/>
    </source>
</evidence>
<feature type="transmembrane region" description="Helical" evidence="9">
    <location>
        <begin position="91"/>
        <end position="114"/>
    </location>
</feature>
<evidence type="ECO:0000256" key="6">
    <source>
        <dbReference type="ARBA" id="ARBA00022989"/>
    </source>
</evidence>
<sequence length="182" mass="20354">MHALLGFSRGVDAMNALFGRVADWLVLSACAISAGNAAMRYGFSLSSNAWLEVQWYLFAGTVMLGAAYTLKRNEHVRVDLVYGWVGPRTKLWIDVFGIIFFLLPAMLLLAWMTWPMFVDSWMRGETSSNAGGLLRWPVKILLPIGFALVSLQGLSELVKRIAALRGMDPAVVRLDEYQRPEQ</sequence>
<gene>
    <name evidence="11" type="ORF">Rmf_08990</name>
</gene>
<organism evidence="11 12">
    <name type="scientific">Roseomonas fluvialis</name>
    <dbReference type="NCBI Taxonomy" id="1750527"/>
    <lineage>
        <taxon>Bacteria</taxon>
        <taxon>Pseudomonadati</taxon>
        <taxon>Pseudomonadota</taxon>
        <taxon>Alphaproteobacteria</taxon>
        <taxon>Acetobacterales</taxon>
        <taxon>Roseomonadaceae</taxon>
        <taxon>Roseomonas</taxon>
    </lineage>
</organism>
<evidence type="ECO:0000256" key="1">
    <source>
        <dbReference type="ARBA" id="ARBA00004429"/>
    </source>
</evidence>
<comment type="subcellular location">
    <subcellularLocation>
        <location evidence="1 9">Cell inner membrane</location>
        <topology evidence="1 9">Multi-pass membrane protein</topology>
    </subcellularLocation>
</comment>
<keyword evidence="12" id="KW-1185">Reference proteome</keyword>
<comment type="similarity">
    <text evidence="8 9">Belongs to the TRAP transporter small permease family.</text>
</comment>
<keyword evidence="4 9" id="KW-0997">Cell inner membrane</keyword>
<dbReference type="InterPro" id="IPR007387">
    <property type="entry name" value="TRAP_DctQ"/>
</dbReference>
<evidence type="ECO:0000313" key="12">
    <source>
        <dbReference type="Proteomes" id="UP000831327"/>
    </source>
</evidence>
<evidence type="ECO:0000256" key="7">
    <source>
        <dbReference type="ARBA" id="ARBA00023136"/>
    </source>
</evidence>
<keyword evidence="5 9" id="KW-0812">Transmembrane</keyword>
<comment type="subunit">
    <text evidence="9">The complex comprises the extracytoplasmic solute receptor protein and the two transmembrane proteins.</text>
</comment>
<protein>
    <recommendedName>
        <fullName evidence="9">TRAP transporter small permease protein</fullName>
    </recommendedName>
</protein>
<dbReference type="Proteomes" id="UP000831327">
    <property type="component" value="Chromosome"/>
</dbReference>
<dbReference type="PANTHER" id="PTHR35011:SF4">
    <property type="entry name" value="SLL1102 PROTEIN"/>
    <property type="match status" value="1"/>
</dbReference>
<dbReference type="EMBL" id="AP025637">
    <property type="protein sequence ID" value="BDG70970.1"/>
    <property type="molecule type" value="Genomic_DNA"/>
</dbReference>
<feature type="transmembrane region" description="Helical" evidence="9">
    <location>
        <begin position="21"/>
        <end position="41"/>
    </location>
</feature>
<dbReference type="Pfam" id="PF04290">
    <property type="entry name" value="DctQ"/>
    <property type="match status" value="1"/>
</dbReference>
<proteinExistence type="inferred from homology"/>
<keyword evidence="2 9" id="KW-0813">Transport</keyword>
<keyword evidence="7 9" id="KW-0472">Membrane</keyword>